<dbReference type="InterPro" id="IPR023214">
    <property type="entry name" value="HAD_sf"/>
</dbReference>
<dbReference type="NCBIfam" id="TIGR01549">
    <property type="entry name" value="HAD-SF-IA-v1"/>
    <property type="match status" value="1"/>
</dbReference>
<name>A0A3B1CIF4_9ZZZZ</name>
<proteinExistence type="predicted"/>
<dbReference type="GO" id="GO:0006281">
    <property type="term" value="P:DNA repair"/>
    <property type="evidence" value="ECO:0007669"/>
    <property type="project" value="TreeGrafter"/>
</dbReference>
<dbReference type="InterPro" id="IPR023198">
    <property type="entry name" value="PGP-like_dom2"/>
</dbReference>
<dbReference type="Pfam" id="PF13419">
    <property type="entry name" value="HAD_2"/>
    <property type="match status" value="1"/>
</dbReference>
<dbReference type="PANTHER" id="PTHR43434">
    <property type="entry name" value="PHOSPHOGLYCOLATE PHOSPHATASE"/>
    <property type="match status" value="1"/>
</dbReference>
<dbReference type="SUPFAM" id="SSF56784">
    <property type="entry name" value="HAD-like"/>
    <property type="match status" value="1"/>
</dbReference>
<evidence type="ECO:0008006" key="2">
    <source>
        <dbReference type="Google" id="ProtNLM"/>
    </source>
</evidence>
<accession>A0A3B1CIF4</accession>
<organism evidence="1">
    <name type="scientific">hydrothermal vent metagenome</name>
    <dbReference type="NCBI Taxonomy" id="652676"/>
    <lineage>
        <taxon>unclassified sequences</taxon>
        <taxon>metagenomes</taxon>
        <taxon>ecological metagenomes</taxon>
    </lineage>
</organism>
<evidence type="ECO:0000313" key="1">
    <source>
        <dbReference type="EMBL" id="VAX23714.1"/>
    </source>
</evidence>
<dbReference type="GO" id="GO:0008967">
    <property type="term" value="F:phosphoglycolate phosphatase activity"/>
    <property type="evidence" value="ECO:0007669"/>
    <property type="project" value="TreeGrafter"/>
</dbReference>
<dbReference type="InterPro" id="IPR041492">
    <property type="entry name" value="HAD_2"/>
</dbReference>
<dbReference type="Gene3D" id="3.40.50.1000">
    <property type="entry name" value="HAD superfamily/HAD-like"/>
    <property type="match status" value="1"/>
</dbReference>
<dbReference type="AlphaFoldDB" id="A0A3B1CIF4"/>
<dbReference type="SFLD" id="SFLDG01129">
    <property type="entry name" value="C1.5:_HAD__Beta-PGM__Phosphata"/>
    <property type="match status" value="1"/>
</dbReference>
<dbReference type="EMBL" id="UOGE01000089">
    <property type="protein sequence ID" value="VAX23714.1"/>
    <property type="molecule type" value="Genomic_DNA"/>
</dbReference>
<protein>
    <recommendedName>
        <fullName evidence="2">Phosphoglycolate phosphatase</fullName>
    </recommendedName>
</protein>
<sequence length="207" mass="23600">MTRGNKRLVLFDLDGVIVDSRKNMEVSWSAVRATYDIDIEFESYFRHIGRPFLDIMEKLGLEKDGENIHRIYNVVSSSRLDLIEEFPGISEVIRELRKNKLVVGLVTSKDKERTLEIVRKLDLLFDVIDCPEKGQRGKPNPDPLMRAMLQCQKDPADTIYIGDMQVDYEATARAGVDYMHANWGYGECDAKTKKLDSSGEILKALLG</sequence>
<dbReference type="InterPro" id="IPR036412">
    <property type="entry name" value="HAD-like_sf"/>
</dbReference>
<gene>
    <name evidence="1" type="ORF">MNBD_NITROSPINAE02-1767</name>
</gene>
<dbReference type="InterPro" id="IPR050155">
    <property type="entry name" value="HAD-like_hydrolase_sf"/>
</dbReference>
<dbReference type="InterPro" id="IPR006439">
    <property type="entry name" value="HAD-SF_hydro_IA"/>
</dbReference>
<dbReference type="Gene3D" id="1.10.150.240">
    <property type="entry name" value="Putative phosphatase, domain 2"/>
    <property type="match status" value="1"/>
</dbReference>
<dbReference type="PANTHER" id="PTHR43434:SF1">
    <property type="entry name" value="PHOSPHOGLYCOLATE PHOSPHATASE"/>
    <property type="match status" value="1"/>
</dbReference>
<dbReference type="NCBIfam" id="TIGR01509">
    <property type="entry name" value="HAD-SF-IA-v3"/>
    <property type="match status" value="1"/>
</dbReference>
<reference evidence="1" key="1">
    <citation type="submission" date="2018-06" db="EMBL/GenBank/DDBJ databases">
        <authorList>
            <person name="Zhirakovskaya E."/>
        </authorList>
    </citation>
    <scope>NUCLEOTIDE SEQUENCE</scope>
</reference>
<dbReference type="SFLD" id="SFLDS00003">
    <property type="entry name" value="Haloacid_Dehalogenase"/>
    <property type="match status" value="1"/>
</dbReference>